<evidence type="ECO:0000256" key="1">
    <source>
        <dbReference type="SAM" id="Phobius"/>
    </source>
</evidence>
<name>A0A7W2AH81_9BACL</name>
<accession>A0A7W2AH81</accession>
<dbReference type="Pfam" id="PF07435">
    <property type="entry name" value="YycH"/>
    <property type="match status" value="1"/>
</dbReference>
<dbReference type="CDD" id="cd15787">
    <property type="entry name" value="YycH_N"/>
    <property type="match status" value="1"/>
</dbReference>
<dbReference type="RefSeq" id="WP_033100459.1">
    <property type="nucleotide sequence ID" value="NZ_JACEIP010000003.1"/>
</dbReference>
<dbReference type="OrthoDB" id="2382185at2"/>
<evidence type="ECO:0000259" key="2">
    <source>
        <dbReference type="Pfam" id="PF07435"/>
    </source>
</evidence>
<keyword evidence="1" id="KW-1133">Transmembrane helix</keyword>
<keyword evidence="1" id="KW-0472">Membrane</keyword>
<proteinExistence type="predicted"/>
<dbReference type="Proteomes" id="UP000530514">
    <property type="component" value="Unassembled WGS sequence"/>
</dbReference>
<dbReference type="InterPro" id="IPR009996">
    <property type="entry name" value="YycH"/>
</dbReference>
<gene>
    <name evidence="3" type="ORF">H1164_03180</name>
</gene>
<keyword evidence="1" id="KW-0812">Transmembrane</keyword>
<keyword evidence="4" id="KW-1185">Reference proteome</keyword>
<protein>
    <recommendedName>
        <fullName evidence="2">Regulatory protein YycH domain-containing protein</fullName>
    </recommendedName>
</protein>
<sequence>MSEKWIEHAKTATLVTLVTISLVLTGFLWFSSPGYQTNPPFTKYDLTYIYSGTKYNDRAAHQLASPYQVIVHANNKISWLLPEGNTYARLTQLLQKASFDSFTTVAPTADMWKTLFTQAPGAELVFPRDISVQYADAFFDASLLQKYPLNGLDSISRIWFFYNPASKESFVWFISAQDQQIVQAKVDLGDKHLEDEIARSSMTKSPPLTAVFADGKAPWEQKNPSGHAFSRFFYLPTSSLPMNEWSFKLTSFDINEMKKWLIKDPSVEPFVTNKNEDLYMNNNEFLTYNKKGNFMSYSQTPDDTEPGTSNLYTDLAHINNFVQRHHGWTGNYLLDDVRSNDNNQYSFRLLVKGYPVYWSANVPINPDQIQLQTNNNEVIKYYRSVYILGSPDRQRTLSLPGKAELLQSLADKKISLSTVEQIYPGYQADGIAGKQAVLKPVWIVITTSGKRMFISSP</sequence>
<evidence type="ECO:0000313" key="4">
    <source>
        <dbReference type="Proteomes" id="UP000530514"/>
    </source>
</evidence>
<comment type="caution">
    <text evidence="3">The sequence shown here is derived from an EMBL/GenBank/DDBJ whole genome shotgun (WGS) entry which is preliminary data.</text>
</comment>
<dbReference type="AlphaFoldDB" id="A0A7W2AH81"/>
<feature type="domain" description="Regulatory protein YycH" evidence="2">
    <location>
        <begin position="7"/>
        <end position="444"/>
    </location>
</feature>
<reference evidence="3 4" key="1">
    <citation type="submission" date="2020-07" db="EMBL/GenBank/DDBJ databases">
        <authorList>
            <person name="Feng H."/>
        </authorList>
    </citation>
    <scope>NUCLEOTIDE SEQUENCE [LARGE SCALE GENOMIC DNA]</scope>
    <source>
        <strain evidence="4">s-11</strain>
    </source>
</reference>
<dbReference type="InterPro" id="IPR042274">
    <property type="entry name" value="YycH/YycI_2"/>
</dbReference>
<evidence type="ECO:0000313" key="3">
    <source>
        <dbReference type="EMBL" id="MBA4541905.1"/>
    </source>
</evidence>
<dbReference type="Gene3D" id="3.30.310.160">
    <property type="entry name" value="YycH protein, domain 2"/>
    <property type="match status" value="1"/>
</dbReference>
<dbReference type="EMBL" id="JACEIP010000003">
    <property type="protein sequence ID" value="MBA4541905.1"/>
    <property type="molecule type" value="Genomic_DNA"/>
</dbReference>
<feature type="transmembrane region" description="Helical" evidence="1">
    <location>
        <begin position="12"/>
        <end position="30"/>
    </location>
</feature>
<organism evidence="3 4">
    <name type="scientific">Thermoactinomyces daqus</name>
    <dbReference type="NCBI Taxonomy" id="1329516"/>
    <lineage>
        <taxon>Bacteria</taxon>
        <taxon>Bacillati</taxon>
        <taxon>Bacillota</taxon>
        <taxon>Bacilli</taxon>
        <taxon>Bacillales</taxon>
        <taxon>Thermoactinomycetaceae</taxon>
        <taxon>Thermoactinomyces</taxon>
    </lineage>
</organism>